<name>A0A085UMK3_PSESX</name>
<comment type="caution">
    <text evidence="3">The sequence shown here is derived from an EMBL/GenBank/DDBJ whole genome shotgun (WGS) entry which is preliminary data.</text>
</comment>
<dbReference type="EMBL" id="JPQT01000166">
    <property type="protein sequence ID" value="KFE44416.1"/>
    <property type="molecule type" value="Genomic_DNA"/>
</dbReference>
<dbReference type="Pfam" id="PF01548">
    <property type="entry name" value="DEDD_Tnp_IS110"/>
    <property type="match status" value="1"/>
</dbReference>
<dbReference type="NCBIfam" id="NF033542">
    <property type="entry name" value="transpos_IS110"/>
    <property type="match status" value="1"/>
</dbReference>
<dbReference type="GO" id="GO:0004803">
    <property type="term" value="F:transposase activity"/>
    <property type="evidence" value="ECO:0007669"/>
    <property type="project" value="InterPro"/>
</dbReference>
<accession>A0A085UMK3</accession>
<feature type="domain" description="Transposase IS110-like N-terminal" evidence="1">
    <location>
        <begin position="18"/>
        <end position="163"/>
    </location>
</feature>
<organism evidence="3 4">
    <name type="scientific">Pseudomonas syringae</name>
    <dbReference type="NCBI Taxonomy" id="317"/>
    <lineage>
        <taxon>Bacteria</taxon>
        <taxon>Pseudomonadati</taxon>
        <taxon>Pseudomonadota</taxon>
        <taxon>Gammaproteobacteria</taxon>
        <taxon>Pseudomonadales</taxon>
        <taxon>Pseudomonadaceae</taxon>
        <taxon>Pseudomonas</taxon>
    </lineage>
</organism>
<gene>
    <name evidence="3" type="ORF">IV02_29530</name>
</gene>
<evidence type="ECO:0000313" key="3">
    <source>
        <dbReference type="EMBL" id="KFE44416.1"/>
    </source>
</evidence>
<dbReference type="GO" id="GO:0003677">
    <property type="term" value="F:DNA binding"/>
    <property type="evidence" value="ECO:0007669"/>
    <property type="project" value="InterPro"/>
</dbReference>
<dbReference type="GO" id="GO:0006313">
    <property type="term" value="P:DNA transposition"/>
    <property type="evidence" value="ECO:0007669"/>
    <property type="project" value="InterPro"/>
</dbReference>
<dbReference type="InterPro" id="IPR003346">
    <property type="entry name" value="Transposase_20"/>
</dbReference>
<dbReference type="PATRIC" id="fig|317.174.peg.6027"/>
<proteinExistence type="predicted"/>
<reference evidence="3 4" key="1">
    <citation type="submission" date="2014-07" db="EMBL/GenBank/DDBJ databases">
        <title>Draft Genome Sequences of Environmental Pseudomonas syringae strains.</title>
        <authorList>
            <person name="Baltrus D.A."/>
            <person name="Berge O."/>
            <person name="Morris C."/>
        </authorList>
    </citation>
    <scope>NUCLEOTIDE SEQUENCE [LARGE SCALE GENOMIC DNA]</scope>
    <source>
        <strain evidence="3 4">CEB003</strain>
    </source>
</reference>
<dbReference type="Proteomes" id="UP000028643">
    <property type="component" value="Unassembled WGS sequence"/>
</dbReference>
<evidence type="ECO:0000259" key="1">
    <source>
        <dbReference type="Pfam" id="PF01548"/>
    </source>
</evidence>
<dbReference type="RefSeq" id="WP_047579600.1">
    <property type="nucleotide sequence ID" value="NZ_JPQT01000166.1"/>
</dbReference>
<dbReference type="InterPro" id="IPR047650">
    <property type="entry name" value="Transpos_IS110"/>
</dbReference>
<evidence type="ECO:0000259" key="2">
    <source>
        <dbReference type="Pfam" id="PF02371"/>
    </source>
</evidence>
<evidence type="ECO:0000313" key="4">
    <source>
        <dbReference type="Proteomes" id="UP000028643"/>
    </source>
</evidence>
<dbReference type="AlphaFoldDB" id="A0A085UMK3"/>
<sequence>MARKNQKKRFEIVHHHCAGIDVGSREHWVAVDPSSCADSVRSFTTFTDDLIALADWLESLKISVVAMEATGVYWIPAFEILDARGFDVYLVNSRATRQVSGRKSDVLDCQWIWQLMTHGLLSGAFRPSDEICAMRSLVRQRANKVRDQAKSINRMQKALSQMNIQLANVISDITGVTGMKIIRAILAGERNPNVLATHRDGRIKVDQSTIARSLHGNWRVEHLHALRQEVECQDFLDQQIEACDIAIGQLLARLPTLSEDVKAPAKVLRSPHRSSADQLMLHKALNQIMGVDLTAIPTIGVDTALVLASEIGPDLNRFPTSQHFCSWLGLAPPTRISGGKQLASKPSKVLNRSAQALKQAASNARNDKSFIGASHRSRLARMDASCAIKATAHQLARLIYAMLTKGQPYVEQGIEAYEAKSHDRQLRALERKARKLGYQLAPAA</sequence>
<dbReference type="InterPro" id="IPR002525">
    <property type="entry name" value="Transp_IS110-like_N"/>
</dbReference>
<dbReference type="PANTHER" id="PTHR33055">
    <property type="entry name" value="TRANSPOSASE FOR INSERTION SEQUENCE ELEMENT IS1111A"/>
    <property type="match status" value="1"/>
</dbReference>
<dbReference type="PANTHER" id="PTHR33055:SF13">
    <property type="entry name" value="TRANSPOSASE"/>
    <property type="match status" value="1"/>
</dbReference>
<feature type="domain" description="Transposase IS116/IS110/IS902 C-terminal" evidence="2">
    <location>
        <begin position="293"/>
        <end position="361"/>
    </location>
</feature>
<protein>
    <submittedName>
        <fullName evidence="3">Transposase</fullName>
    </submittedName>
</protein>
<dbReference type="Pfam" id="PF02371">
    <property type="entry name" value="Transposase_20"/>
    <property type="match status" value="1"/>
</dbReference>